<dbReference type="EMBL" id="VUOB01000015">
    <property type="protein sequence ID" value="KAA2263761.1"/>
    <property type="molecule type" value="Genomic_DNA"/>
</dbReference>
<keyword evidence="1" id="KW-0812">Transmembrane</keyword>
<evidence type="ECO:0000256" key="1">
    <source>
        <dbReference type="SAM" id="Phobius"/>
    </source>
</evidence>
<comment type="caution">
    <text evidence="2">The sequence shown here is derived from an EMBL/GenBank/DDBJ whole genome shotgun (WGS) entry which is preliminary data.</text>
</comment>
<dbReference type="AlphaFoldDB" id="A0A5B2XLJ5"/>
<organism evidence="2 3">
    <name type="scientific">Solihabitans fulvus</name>
    <dbReference type="NCBI Taxonomy" id="1892852"/>
    <lineage>
        <taxon>Bacteria</taxon>
        <taxon>Bacillati</taxon>
        <taxon>Actinomycetota</taxon>
        <taxon>Actinomycetes</taxon>
        <taxon>Pseudonocardiales</taxon>
        <taxon>Pseudonocardiaceae</taxon>
        <taxon>Solihabitans</taxon>
    </lineage>
</organism>
<accession>A0A5B2XLJ5</accession>
<reference evidence="2 3" key="1">
    <citation type="submission" date="2019-09" db="EMBL/GenBank/DDBJ databases">
        <title>Goodfellowia gen. nov., a new genus of the Pseudonocardineae related to Actinoalloteichus, containing Goodfellowia coeruleoviolacea gen. nov., comb. nov. gen. nov., comb. nov.</title>
        <authorList>
            <person name="Labeda D."/>
        </authorList>
    </citation>
    <scope>NUCLEOTIDE SEQUENCE [LARGE SCALE GENOMIC DNA]</scope>
    <source>
        <strain evidence="2 3">AN110305</strain>
    </source>
</reference>
<protein>
    <submittedName>
        <fullName evidence="2">Uncharacterized protein</fullName>
    </submittedName>
</protein>
<sequence>MLAVSSATLAVAAHGAAGGALPDTGLAAIVTVLIAAAGTALADRRRGGPAILAALGVSQLGQHLLLAGLGHRHDLAAAGAGVDGRLMTGAHVAAVLATALLLTRAETALFAVVSAVSLLLPRRLSPAPIGVPLRVSVAPPARVDTLAEVLLRRVCSRRGPPVLG</sequence>
<keyword evidence="1" id="KW-1133">Transmembrane helix</keyword>
<gene>
    <name evidence="2" type="ORF">F0L68_09505</name>
</gene>
<proteinExistence type="predicted"/>
<reference evidence="2 3" key="2">
    <citation type="submission" date="2019-09" db="EMBL/GenBank/DDBJ databases">
        <authorList>
            <person name="Jin C."/>
        </authorList>
    </citation>
    <scope>NUCLEOTIDE SEQUENCE [LARGE SCALE GENOMIC DNA]</scope>
    <source>
        <strain evidence="2 3">AN110305</strain>
    </source>
</reference>
<keyword evidence="1" id="KW-0472">Membrane</keyword>
<evidence type="ECO:0000313" key="2">
    <source>
        <dbReference type="EMBL" id="KAA2263761.1"/>
    </source>
</evidence>
<keyword evidence="3" id="KW-1185">Reference proteome</keyword>
<evidence type="ECO:0000313" key="3">
    <source>
        <dbReference type="Proteomes" id="UP000323454"/>
    </source>
</evidence>
<feature type="transmembrane region" description="Helical" evidence="1">
    <location>
        <begin position="25"/>
        <end position="42"/>
    </location>
</feature>
<dbReference type="Proteomes" id="UP000323454">
    <property type="component" value="Unassembled WGS sequence"/>
</dbReference>
<name>A0A5B2XLJ5_9PSEU</name>